<protein>
    <submittedName>
        <fullName evidence="5">2-hydroxy-3-oxopropionate reductase</fullName>
    </submittedName>
    <submittedName>
        <fullName evidence="6">Pyrimidine reductase, riboflavin biosynthesis</fullName>
    </submittedName>
</protein>
<proteinExistence type="predicted"/>
<dbReference type="Proteomes" id="UP000183760">
    <property type="component" value="Unassembled WGS sequence"/>
</dbReference>
<dbReference type="PANTHER" id="PTHR38011">
    <property type="entry name" value="DIHYDROFOLATE REDUCTASE FAMILY PROTEIN (AFU_ORTHOLOGUE AFUA_8G06820)"/>
    <property type="match status" value="1"/>
</dbReference>
<comment type="caution">
    <text evidence="5">The sequence shown here is derived from an EMBL/GenBank/DDBJ whole genome shotgun (WGS) entry which is preliminary data.</text>
</comment>
<dbReference type="InterPro" id="IPR050765">
    <property type="entry name" value="Riboflavin_Biosynth_HTPR"/>
</dbReference>
<dbReference type="Gene3D" id="3.40.430.10">
    <property type="entry name" value="Dihydrofolate Reductase, subunit A"/>
    <property type="match status" value="1"/>
</dbReference>
<dbReference type="STRING" id="1334629.MFUL124B02_10510"/>
<dbReference type="GO" id="GO:0008703">
    <property type="term" value="F:5-amino-6-(5-phosphoribosylamino)uracil reductase activity"/>
    <property type="evidence" value="ECO:0007669"/>
    <property type="project" value="InterPro"/>
</dbReference>
<keyword evidence="7" id="KW-1185">Reference proteome</keyword>
<reference evidence="6 7" key="1">
    <citation type="submission" date="2016-10" db="EMBL/GenBank/DDBJ databases">
        <authorList>
            <person name="Varghese N."/>
            <person name="Submissions S."/>
        </authorList>
    </citation>
    <scope>NUCLEOTIDE SEQUENCE [LARGE SCALE GENOMIC DNA]</scope>
    <source>
        <strain evidence="6 7">DSM 16525</strain>
    </source>
</reference>
<keyword evidence="3" id="KW-0560">Oxidoreductase</keyword>
<reference evidence="5 8" key="2">
    <citation type="submission" date="2019-07" db="EMBL/GenBank/DDBJ databases">
        <title>Whole genome shotgun sequence of Myxococcus fulvus NBRC 100333.</title>
        <authorList>
            <person name="Hosoyama A."/>
            <person name="Uohara A."/>
            <person name="Ohji S."/>
            <person name="Ichikawa N."/>
        </authorList>
    </citation>
    <scope>NUCLEOTIDE SEQUENCE [LARGE SCALE GENOMIC DNA]</scope>
    <source>
        <strain evidence="5 8">NBRC 100333</strain>
    </source>
</reference>
<gene>
    <name evidence="5" type="ORF">MFU01_68990</name>
    <name evidence="6" type="ORF">SAMN05443572_113152</name>
</gene>
<dbReference type="InterPro" id="IPR002734">
    <property type="entry name" value="RibDG_C"/>
</dbReference>
<dbReference type="EMBL" id="FOIB01000013">
    <property type="protein sequence ID" value="SEU38661.1"/>
    <property type="molecule type" value="Genomic_DNA"/>
</dbReference>
<dbReference type="SUPFAM" id="SSF53597">
    <property type="entry name" value="Dihydrofolate reductase-like"/>
    <property type="match status" value="1"/>
</dbReference>
<dbReference type="InterPro" id="IPR024072">
    <property type="entry name" value="DHFR-like_dom_sf"/>
</dbReference>
<dbReference type="PANTHER" id="PTHR38011:SF7">
    <property type="entry name" value="2,5-DIAMINO-6-RIBOSYLAMINO-4(3H)-PYRIMIDINONE 5'-PHOSPHATE REDUCTASE"/>
    <property type="match status" value="1"/>
</dbReference>
<sequence>MKDAKRPYVICHMVPSLDGRIVTQGWKLPPRAMAEYERTAETYDADAWMIGRISMAPYAGKAKVPVRKAGAPIPREDFIARRDAESYAIALDPSGKLTWKSGSIDEEHVITILTEQVSDDYLAFLQGKGVSYLFGGKDSLDLKKVLAKLRKVFGIRKLLLEGGGKINGSFLAADLIDELSILVAPIADGGVGTPALFDVEGKRGRARHLKLVSVEKRSGDLLWLRYKPKR</sequence>
<feature type="domain" description="Bacterial bifunctional deaminase-reductase C-terminal" evidence="4">
    <location>
        <begin position="7"/>
        <end position="221"/>
    </location>
</feature>
<evidence type="ECO:0000313" key="5">
    <source>
        <dbReference type="EMBL" id="GEN11862.1"/>
    </source>
</evidence>
<evidence type="ECO:0000256" key="2">
    <source>
        <dbReference type="ARBA" id="ARBA00022857"/>
    </source>
</evidence>
<organism evidence="5 8">
    <name type="scientific">Myxococcus fulvus</name>
    <dbReference type="NCBI Taxonomy" id="33"/>
    <lineage>
        <taxon>Bacteria</taxon>
        <taxon>Pseudomonadati</taxon>
        <taxon>Myxococcota</taxon>
        <taxon>Myxococcia</taxon>
        <taxon>Myxococcales</taxon>
        <taxon>Cystobacterineae</taxon>
        <taxon>Myxococcaceae</taxon>
        <taxon>Myxococcus</taxon>
    </lineage>
</organism>
<dbReference type="EMBL" id="BJXR01000050">
    <property type="protein sequence ID" value="GEN11862.1"/>
    <property type="molecule type" value="Genomic_DNA"/>
</dbReference>
<dbReference type="OrthoDB" id="9800865at2"/>
<dbReference type="GO" id="GO:0009231">
    <property type="term" value="P:riboflavin biosynthetic process"/>
    <property type="evidence" value="ECO:0007669"/>
    <property type="project" value="InterPro"/>
</dbReference>
<evidence type="ECO:0000313" key="6">
    <source>
        <dbReference type="EMBL" id="SEU38661.1"/>
    </source>
</evidence>
<evidence type="ECO:0000313" key="7">
    <source>
        <dbReference type="Proteomes" id="UP000183760"/>
    </source>
</evidence>
<evidence type="ECO:0000259" key="4">
    <source>
        <dbReference type="Pfam" id="PF01872"/>
    </source>
</evidence>
<evidence type="ECO:0000256" key="3">
    <source>
        <dbReference type="ARBA" id="ARBA00023002"/>
    </source>
</evidence>
<keyword evidence="2" id="KW-0521">NADP</keyword>
<accession>A0A511TEN1</accession>
<dbReference type="Proteomes" id="UP000321514">
    <property type="component" value="Unassembled WGS sequence"/>
</dbReference>
<comment type="pathway">
    <text evidence="1">Cofactor biosynthesis; riboflavin biosynthesis.</text>
</comment>
<dbReference type="Pfam" id="PF01872">
    <property type="entry name" value="RibD_C"/>
    <property type="match status" value="1"/>
</dbReference>
<name>A0A511TEN1_MYXFU</name>
<dbReference type="AlphaFoldDB" id="A0A511TEN1"/>
<dbReference type="RefSeq" id="WP_074958411.1">
    <property type="nucleotide sequence ID" value="NZ_BJXR01000050.1"/>
</dbReference>
<evidence type="ECO:0000256" key="1">
    <source>
        <dbReference type="ARBA" id="ARBA00005104"/>
    </source>
</evidence>
<evidence type="ECO:0000313" key="8">
    <source>
        <dbReference type="Proteomes" id="UP000321514"/>
    </source>
</evidence>